<dbReference type="Pfam" id="PF02798">
    <property type="entry name" value="GST_N"/>
    <property type="match status" value="1"/>
</dbReference>
<dbReference type="RefSeq" id="XP_018229878.1">
    <property type="nucleotide sequence ID" value="XM_018373703.1"/>
</dbReference>
<dbReference type="GeneID" id="28939958"/>
<dbReference type="InterPro" id="IPR004045">
    <property type="entry name" value="Glutathione_S-Trfase_N"/>
</dbReference>
<evidence type="ECO:0000313" key="3">
    <source>
        <dbReference type="Proteomes" id="UP000053447"/>
    </source>
</evidence>
<dbReference type="OrthoDB" id="9932926at2759"/>
<dbReference type="EMBL" id="LFWA01000006">
    <property type="protein sequence ID" value="KTW30888.1"/>
    <property type="molecule type" value="Genomic_DNA"/>
</dbReference>
<dbReference type="eggNOG" id="KOG1181">
    <property type="taxonomic scope" value="Eukaryota"/>
</dbReference>
<sequence length="99" mass="11204">MDSLEETKLQLYTSFSSASLFIQSSTLRLQFLLETTQLPFEIVDLATNPKAKELWYRCNEGKSLPAVVKQGKIIGNIHDIENANELGQLKEILVEKTFS</sequence>
<comment type="caution">
    <text evidence="2">The sequence shown here is derived from an EMBL/GenBank/DDBJ whole genome shotgun (WGS) entry which is preliminary data.</text>
</comment>
<dbReference type="STRING" id="1408657.A0A0W4ZR79"/>
<protein>
    <recommendedName>
        <fullName evidence="1">GST N-terminal domain-containing protein</fullName>
    </recommendedName>
</protein>
<evidence type="ECO:0000313" key="2">
    <source>
        <dbReference type="EMBL" id="KTW30888.1"/>
    </source>
</evidence>
<accession>A0A0W4ZR79</accession>
<gene>
    <name evidence="2" type="ORF">T551_01440</name>
</gene>
<dbReference type="SUPFAM" id="SSF52833">
    <property type="entry name" value="Thioredoxin-like"/>
    <property type="match status" value="1"/>
</dbReference>
<name>A0A0W4ZR79_PNEJ7</name>
<dbReference type="Gene3D" id="3.40.30.10">
    <property type="entry name" value="Glutaredoxin"/>
    <property type="match status" value="1"/>
</dbReference>
<evidence type="ECO:0000259" key="1">
    <source>
        <dbReference type="Pfam" id="PF02798"/>
    </source>
</evidence>
<proteinExistence type="predicted"/>
<dbReference type="Proteomes" id="UP000053447">
    <property type="component" value="Unassembled WGS sequence"/>
</dbReference>
<feature type="domain" description="GST N-terminal" evidence="1">
    <location>
        <begin position="25"/>
        <end position="74"/>
    </location>
</feature>
<organism evidence="2 3">
    <name type="scientific">Pneumocystis jirovecii (strain RU7)</name>
    <name type="common">Human pneumocystis pneumonia agent</name>
    <dbReference type="NCBI Taxonomy" id="1408657"/>
    <lineage>
        <taxon>Eukaryota</taxon>
        <taxon>Fungi</taxon>
        <taxon>Dikarya</taxon>
        <taxon>Ascomycota</taxon>
        <taxon>Taphrinomycotina</taxon>
        <taxon>Pneumocystomycetes</taxon>
        <taxon>Pneumocystaceae</taxon>
        <taxon>Pneumocystis</taxon>
    </lineage>
</organism>
<dbReference type="VEuPathDB" id="FungiDB:T551_01440"/>
<dbReference type="AlphaFoldDB" id="A0A0W4ZR79"/>
<reference evidence="3" key="1">
    <citation type="journal article" date="2016" name="Nat. Commun.">
        <title>Genome analysis of three Pneumocystis species reveals adaptation mechanisms to life exclusively in mammalian hosts.</title>
        <authorList>
            <person name="Ma L."/>
            <person name="Chen Z."/>
            <person name="Huang D.W."/>
            <person name="Kutty G."/>
            <person name="Ishihara M."/>
            <person name="Wang H."/>
            <person name="Abouelleil A."/>
            <person name="Bishop L."/>
            <person name="Davey E."/>
            <person name="Deng R."/>
            <person name="Deng X."/>
            <person name="Fan L."/>
            <person name="Fantoni G."/>
            <person name="Fitzgerald M."/>
            <person name="Gogineni E."/>
            <person name="Goldberg J.M."/>
            <person name="Handley G."/>
            <person name="Hu X."/>
            <person name="Huber C."/>
            <person name="Jiao X."/>
            <person name="Jones K."/>
            <person name="Levin J.Z."/>
            <person name="Liu Y."/>
            <person name="Macdonald P."/>
            <person name="Melnikov A."/>
            <person name="Raley C."/>
            <person name="Sassi M."/>
            <person name="Sherman B.T."/>
            <person name="Song X."/>
            <person name="Sykes S."/>
            <person name="Tran B."/>
            <person name="Walsh L."/>
            <person name="Xia Y."/>
            <person name="Yang J."/>
            <person name="Young S."/>
            <person name="Zeng Q."/>
            <person name="Zheng X."/>
            <person name="Stephens R."/>
            <person name="Nusbaum C."/>
            <person name="Birren B.W."/>
            <person name="Azadi P."/>
            <person name="Lempicki R.A."/>
            <person name="Cuomo C.A."/>
            <person name="Kovacs J.A."/>
        </authorList>
    </citation>
    <scope>NUCLEOTIDE SEQUENCE [LARGE SCALE GENOMIC DNA]</scope>
    <source>
        <strain evidence="3">RU7</strain>
    </source>
</reference>
<keyword evidence="3" id="KW-1185">Reference proteome</keyword>
<dbReference type="InterPro" id="IPR036249">
    <property type="entry name" value="Thioredoxin-like_sf"/>
</dbReference>